<reference evidence="2" key="1">
    <citation type="submission" date="2021-01" db="EMBL/GenBank/DDBJ databases">
        <authorList>
            <consortium name="Genoscope - CEA"/>
            <person name="William W."/>
        </authorList>
    </citation>
    <scope>NUCLEOTIDE SEQUENCE</scope>
</reference>
<keyword evidence="1" id="KW-1133">Transmembrane helix</keyword>
<evidence type="ECO:0000256" key="1">
    <source>
        <dbReference type="SAM" id="Phobius"/>
    </source>
</evidence>
<name>A0A8S1M135_9CILI</name>
<evidence type="ECO:0000313" key="2">
    <source>
        <dbReference type="EMBL" id="CAD8074448.1"/>
    </source>
</evidence>
<dbReference type="AlphaFoldDB" id="A0A8S1M135"/>
<dbReference type="Proteomes" id="UP000692954">
    <property type="component" value="Unassembled WGS sequence"/>
</dbReference>
<protein>
    <submittedName>
        <fullName evidence="2">Uncharacterized protein</fullName>
    </submittedName>
</protein>
<keyword evidence="1" id="KW-0472">Membrane</keyword>
<gene>
    <name evidence="2" type="ORF">PSON_ATCC_30995.1.T0320083</name>
</gene>
<accession>A0A8S1M135</accession>
<organism evidence="2 3">
    <name type="scientific">Paramecium sonneborni</name>
    <dbReference type="NCBI Taxonomy" id="65129"/>
    <lineage>
        <taxon>Eukaryota</taxon>
        <taxon>Sar</taxon>
        <taxon>Alveolata</taxon>
        <taxon>Ciliophora</taxon>
        <taxon>Intramacronucleata</taxon>
        <taxon>Oligohymenophorea</taxon>
        <taxon>Peniculida</taxon>
        <taxon>Parameciidae</taxon>
        <taxon>Paramecium</taxon>
    </lineage>
</organism>
<evidence type="ECO:0000313" key="3">
    <source>
        <dbReference type="Proteomes" id="UP000692954"/>
    </source>
</evidence>
<keyword evidence="1" id="KW-0812">Transmembrane</keyword>
<comment type="caution">
    <text evidence="2">The sequence shown here is derived from an EMBL/GenBank/DDBJ whole genome shotgun (WGS) entry which is preliminary data.</text>
</comment>
<feature type="transmembrane region" description="Helical" evidence="1">
    <location>
        <begin position="251"/>
        <end position="272"/>
    </location>
</feature>
<dbReference type="OrthoDB" id="298880at2759"/>
<proteinExistence type="predicted"/>
<sequence length="292" mass="33670">MKDFTKFVLFALGGTILGYIYNINKEKINKNQVELNFLKKQKSVSVLQLTNSLQLTDDNQLNLFVEGEVAQSTEILKSTNNKYAGFYIKKQNYEIETVENNGSKTQQRRQITRTINTTDQFILNSQPKSNINILINNFSDAIILPKVLKHQKTDHFLIPPEVRTIIREPKTDEEKAQFKEGKISKFLTTITKIGVVIEEDILCEGTFICVYGKVVWDKVQNNFRMTAPKYFGISKDQIIEYFEADQQFQKFFGILLAIGGAVCSIFALKYLYTLLSNRQNGQKEKEYKITQL</sequence>
<keyword evidence="3" id="KW-1185">Reference proteome</keyword>
<dbReference type="EMBL" id="CAJJDN010000032">
    <property type="protein sequence ID" value="CAD8074448.1"/>
    <property type="molecule type" value="Genomic_DNA"/>
</dbReference>